<feature type="chain" id="PRO_5007627448" evidence="11">
    <location>
        <begin position="21"/>
        <end position="385"/>
    </location>
</feature>
<proteinExistence type="predicted"/>
<dbReference type="SUPFAM" id="SSF56935">
    <property type="entry name" value="Porins"/>
    <property type="match status" value="1"/>
</dbReference>
<dbReference type="Gene3D" id="2.40.160.10">
    <property type="entry name" value="Porin"/>
    <property type="match status" value="1"/>
</dbReference>
<keyword evidence="8" id="KW-0626">Porin</keyword>
<dbReference type="Pfam" id="PF13609">
    <property type="entry name" value="Porin_4"/>
    <property type="match status" value="1"/>
</dbReference>
<dbReference type="GO" id="GO:0009279">
    <property type="term" value="C:cell outer membrane"/>
    <property type="evidence" value="ECO:0007669"/>
    <property type="project" value="UniProtKB-SubCell"/>
</dbReference>
<evidence type="ECO:0000259" key="12">
    <source>
        <dbReference type="Pfam" id="PF13609"/>
    </source>
</evidence>
<feature type="domain" description="Porin" evidence="12">
    <location>
        <begin position="8"/>
        <end position="350"/>
    </location>
</feature>
<comment type="subunit">
    <text evidence="2">Homotrimer.</text>
</comment>
<keyword evidence="14" id="KW-1185">Reference proteome</keyword>
<dbReference type="InterPro" id="IPR050298">
    <property type="entry name" value="Gram-neg_bact_OMP"/>
</dbReference>
<accession>A0A158JY55</accession>
<dbReference type="PANTHER" id="PTHR34501:SF9">
    <property type="entry name" value="MAJOR OUTER MEMBRANE PROTEIN P.IA"/>
    <property type="match status" value="1"/>
</dbReference>
<protein>
    <submittedName>
        <fullName evidence="13">Outer membrane porin OpcP</fullName>
    </submittedName>
</protein>
<comment type="caution">
    <text evidence="13">The sequence shown here is derived from an EMBL/GenBank/DDBJ whole genome shotgun (WGS) entry which is preliminary data.</text>
</comment>
<dbReference type="InterPro" id="IPR033900">
    <property type="entry name" value="Gram_neg_porin_domain"/>
</dbReference>
<gene>
    <name evidence="13" type="ORF">AWB74_04464</name>
</gene>
<keyword evidence="6 11" id="KW-0732">Signal</keyword>
<reference evidence="13" key="1">
    <citation type="submission" date="2016-01" db="EMBL/GenBank/DDBJ databases">
        <authorList>
            <person name="Peeters C."/>
        </authorList>
    </citation>
    <scope>NUCLEOTIDE SEQUENCE [LARGE SCALE GENOMIC DNA]</scope>
    <source>
        <strain evidence="13">LMG 29317</strain>
    </source>
</reference>
<evidence type="ECO:0000256" key="2">
    <source>
        <dbReference type="ARBA" id="ARBA00011233"/>
    </source>
</evidence>
<organism evidence="13 14">
    <name type="scientific">Caballeronia arvi</name>
    <dbReference type="NCBI Taxonomy" id="1777135"/>
    <lineage>
        <taxon>Bacteria</taxon>
        <taxon>Pseudomonadati</taxon>
        <taxon>Pseudomonadota</taxon>
        <taxon>Betaproteobacteria</taxon>
        <taxon>Burkholderiales</taxon>
        <taxon>Burkholderiaceae</taxon>
        <taxon>Caballeronia</taxon>
    </lineage>
</organism>
<keyword evidence="4" id="KW-1134">Transmembrane beta strand</keyword>
<dbReference type="PRINTS" id="PR00184">
    <property type="entry name" value="NEISSPPORIN"/>
</dbReference>
<sequence length="385" mass="40393">MKTRMVVVAALASISGLAHAQSSVTLYGLIDIGVLYANNTGGHSVWQMSSGNINGSRWGLRGTEDLGGGLGALFVIESGYSLNTGRLGQGGDLFGRQAYVGFTSQSVGSFTLGRHYDSLTDYPGPFEAANQWSPYFGAHPGDLDNVNGTNRINNSIKFKSISFGGLTFGGLYSLGGVAGQTGRNQIWSAGAAYNRGPFAFGVGYLNVRNPNFSLYGNNASSSTTAINVTNRIFSGYASANTQEVIAAGGSYTFGGATVGAMYTNTAFRNVGSQAGVATPAANVGGTARFHNAELNFKYQFTPSWLVGAAYDYTKGYGINDVKYQQGVLGTVYLLSKRTDVYADVIYQHASGTDSTGASAVANLNGLTPSTTPNQVLGIVGMRHRF</sequence>
<evidence type="ECO:0000256" key="4">
    <source>
        <dbReference type="ARBA" id="ARBA00022452"/>
    </source>
</evidence>
<dbReference type="EMBL" id="FCOM02000021">
    <property type="protein sequence ID" value="SAL73281.1"/>
    <property type="molecule type" value="Genomic_DNA"/>
</dbReference>
<evidence type="ECO:0000313" key="14">
    <source>
        <dbReference type="Proteomes" id="UP000055019"/>
    </source>
</evidence>
<evidence type="ECO:0000256" key="10">
    <source>
        <dbReference type="ARBA" id="ARBA00023237"/>
    </source>
</evidence>
<dbReference type="OrthoDB" id="8982743at2"/>
<keyword evidence="9" id="KW-0472">Membrane</keyword>
<evidence type="ECO:0000256" key="6">
    <source>
        <dbReference type="ARBA" id="ARBA00022729"/>
    </source>
</evidence>
<evidence type="ECO:0000256" key="7">
    <source>
        <dbReference type="ARBA" id="ARBA00023065"/>
    </source>
</evidence>
<feature type="signal peptide" evidence="11">
    <location>
        <begin position="1"/>
        <end position="20"/>
    </location>
</feature>
<dbReference type="PANTHER" id="PTHR34501">
    <property type="entry name" value="PROTEIN YDDL-RELATED"/>
    <property type="match status" value="1"/>
</dbReference>
<evidence type="ECO:0000256" key="1">
    <source>
        <dbReference type="ARBA" id="ARBA00004571"/>
    </source>
</evidence>
<dbReference type="InterPro" id="IPR023614">
    <property type="entry name" value="Porin_dom_sf"/>
</dbReference>
<evidence type="ECO:0000256" key="5">
    <source>
        <dbReference type="ARBA" id="ARBA00022692"/>
    </source>
</evidence>
<keyword evidence="7" id="KW-0406">Ion transport</keyword>
<evidence type="ECO:0000313" key="13">
    <source>
        <dbReference type="EMBL" id="SAL73281.1"/>
    </source>
</evidence>
<dbReference type="Proteomes" id="UP000055019">
    <property type="component" value="Unassembled WGS sequence"/>
</dbReference>
<dbReference type="CDD" id="cd00342">
    <property type="entry name" value="gram_neg_porins"/>
    <property type="match status" value="1"/>
</dbReference>
<evidence type="ECO:0000256" key="3">
    <source>
        <dbReference type="ARBA" id="ARBA00022448"/>
    </source>
</evidence>
<dbReference type="GO" id="GO:0006811">
    <property type="term" value="P:monoatomic ion transport"/>
    <property type="evidence" value="ECO:0007669"/>
    <property type="project" value="UniProtKB-KW"/>
</dbReference>
<name>A0A158JY55_9BURK</name>
<keyword evidence="3" id="KW-0813">Transport</keyword>
<dbReference type="GO" id="GO:0046930">
    <property type="term" value="C:pore complex"/>
    <property type="evidence" value="ECO:0007669"/>
    <property type="project" value="UniProtKB-KW"/>
</dbReference>
<evidence type="ECO:0000256" key="11">
    <source>
        <dbReference type="SAM" id="SignalP"/>
    </source>
</evidence>
<comment type="subcellular location">
    <subcellularLocation>
        <location evidence="1">Cell outer membrane</location>
        <topology evidence="1">Multi-pass membrane protein</topology>
    </subcellularLocation>
</comment>
<evidence type="ECO:0000256" key="8">
    <source>
        <dbReference type="ARBA" id="ARBA00023114"/>
    </source>
</evidence>
<dbReference type="RefSeq" id="WP_061148898.1">
    <property type="nucleotide sequence ID" value="NZ_FCOM02000021.1"/>
</dbReference>
<dbReference type="InterPro" id="IPR002299">
    <property type="entry name" value="Porin_Neis"/>
</dbReference>
<keyword evidence="5" id="KW-0812">Transmembrane</keyword>
<dbReference type="GO" id="GO:0015288">
    <property type="term" value="F:porin activity"/>
    <property type="evidence" value="ECO:0007669"/>
    <property type="project" value="UniProtKB-KW"/>
</dbReference>
<dbReference type="AlphaFoldDB" id="A0A158JY55"/>
<evidence type="ECO:0000256" key="9">
    <source>
        <dbReference type="ARBA" id="ARBA00023136"/>
    </source>
</evidence>
<keyword evidence="10" id="KW-0998">Cell outer membrane</keyword>